<dbReference type="PROSITE" id="PS00518">
    <property type="entry name" value="ZF_RING_1"/>
    <property type="match status" value="1"/>
</dbReference>
<dbReference type="Pfam" id="PF13923">
    <property type="entry name" value="zf-C3HC4_2"/>
    <property type="match status" value="1"/>
</dbReference>
<dbReference type="SMART" id="SM00513">
    <property type="entry name" value="SAP"/>
    <property type="match status" value="1"/>
</dbReference>
<reference evidence="1" key="1">
    <citation type="submission" date="2022-10" db="EMBL/GenBank/DDBJ databases">
        <authorList>
            <person name="Byrne P K."/>
        </authorList>
    </citation>
    <scope>NUCLEOTIDE SEQUENCE</scope>
    <source>
        <strain evidence="1">IFO1802</strain>
    </source>
</reference>
<dbReference type="GO" id="GO:0005634">
    <property type="term" value="C:nucleus"/>
    <property type="evidence" value="ECO:0007669"/>
    <property type="project" value="UniProtKB-SubCell"/>
</dbReference>
<dbReference type="GO" id="GO:0006513">
    <property type="term" value="P:protein monoubiquitination"/>
    <property type="evidence" value="ECO:0007669"/>
    <property type="project" value="InterPro"/>
</dbReference>
<organism evidence="1 2">
    <name type="scientific">Saccharomyces kudriavzevii (strain ATCC MYA-4449 / AS 2.2408 / CBS 8840 / NBRC 1802 / NCYC 2889)</name>
    <name type="common">Yeast</name>
    <dbReference type="NCBI Taxonomy" id="226230"/>
    <lineage>
        <taxon>Eukaryota</taxon>
        <taxon>Fungi</taxon>
        <taxon>Dikarya</taxon>
        <taxon>Ascomycota</taxon>
        <taxon>Saccharomycotina</taxon>
        <taxon>Saccharomycetes</taxon>
        <taxon>Saccharomycetales</taxon>
        <taxon>Saccharomycetaceae</taxon>
        <taxon>Saccharomyces</taxon>
    </lineage>
</organism>
<dbReference type="SUPFAM" id="SSF57850">
    <property type="entry name" value="RING/U-box"/>
    <property type="match status" value="1"/>
</dbReference>
<dbReference type="GO" id="GO:0097505">
    <property type="term" value="C:Rad6-Rad18 complex"/>
    <property type="evidence" value="ECO:0007669"/>
    <property type="project" value="TreeGrafter"/>
</dbReference>
<proteinExistence type="predicted"/>
<dbReference type="NCBIfam" id="TIGR00599">
    <property type="entry name" value="rad18"/>
    <property type="match status" value="1"/>
</dbReference>
<dbReference type="SMART" id="SM00734">
    <property type="entry name" value="ZnF_Rad18"/>
    <property type="match status" value="1"/>
</dbReference>
<dbReference type="GO" id="GO:0006281">
    <property type="term" value="P:DNA repair"/>
    <property type="evidence" value="ECO:0007669"/>
    <property type="project" value="UniProtKB-KW"/>
</dbReference>
<dbReference type="OrthoDB" id="9049620at2759"/>
<dbReference type="InterPro" id="IPR013083">
    <property type="entry name" value="Znf_RING/FYVE/PHD"/>
</dbReference>
<dbReference type="InterPro" id="IPR017907">
    <property type="entry name" value="Znf_RING_CS"/>
</dbReference>
<dbReference type="InterPro" id="IPR004580">
    <property type="entry name" value="Rad18_fungi"/>
</dbReference>
<dbReference type="CDD" id="cd23148">
    <property type="entry name" value="RING-HC_ScRAD18-like"/>
    <property type="match status" value="1"/>
</dbReference>
<dbReference type="GO" id="GO:0008270">
    <property type="term" value="F:zinc ion binding"/>
    <property type="evidence" value="ECO:0007669"/>
    <property type="project" value="UniProtKB-KW"/>
</dbReference>
<accession>A0AA35JCU4</accession>
<dbReference type="GO" id="GO:0061630">
    <property type="term" value="F:ubiquitin protein ligase activity"/>
    <property type="evidence" value="ECO:0007669"/>
    <property type="project" value="UniProtKB-UniRule"/>
</dbReference>
<dbReference type="PANTHER" id="PTHR14134:SF2">
    <property type="entry name" value="E3 UBIQUITIN-PROTEIN LIGASE RAD18"/>
    <property type="match status" value="1"/>
</dbReference>
<dbReference type="InterPro" id="IPR003034">
    <property type="entry name" value="SAP_dom"/>
</dbReference>
<dbReference type="GO" id="GO:0006301">
    <property type="term" value="P:DNA damage tolerance"/>
    <property type="evidence" value="ECO:0007669"/>
    <property type="project" value="InterPro"/>
</dbReference>
<protein>
    <submittedName>
        <fullName evidence="1">Uncharacterized protein</fullName>
    </submittedName>
</protein>
<dbReference type="InterPro" id="IPR001841">
    <property type="entry name" value="Znf_RING"/>
</dbReference>
<sequence>MDHQITTASDFRNTSIPNLYQLDTLLRCHICKDFLKVPVLTPCGHTFCSLCIREHLNNQPSCPLCLFEFRESLLRSEFLVNEIIQCYTSLRPSLLNAIRVQRPVAATGADKISNSKDSSLIELVSEPENENSSAVDDDLQIVATSERKPAKRSMTDILPISSKSSKRNFTMFRSERIRKKSKPNEQMAQCPICEQFYPLKALEKTHLDECLTLQSLGKKPKPSINFLPDSKSHGKETPEPRLRTPELDRSPSDETSHVDKYLGSMANTERQRLPKINFTSMNQSQIKQKLSSLGLSTNGTRQILIKRYNHYEMLWNSNFCDSLEPVDEAELKRQLLSWDVSHNKPPQNANNNGGISKLMMMKNRGKSSYRKLLEDFKNDKFNRKGWIIMFRRDFARLIKEAKLKIKTVSPTDRDLGEQANKKDKGDSEQQVENIQEASWQRIEEDQEAAVSEKQAINEIILPNEDLTDADLSRELMDMNEGDKDPPGSD</sequence>
<keyword evidence="2" id="KW-1185">Reference proteome</keyword>
<dbReference type="PANTHER" id="PTHR14134">
    <property type="entry name" value="E3 UBIQUITIN-PROTEIN LIGASE RAD18"/>
    <property type="match status" value="1"/>
</dbReference>
<dbReference type="Gene3D" id="3.30.40.10">
    <property type="entry name" value="Zinc/RING finger domain, C3HC4 (zinc finger)"/>
    <property type="match status" value="1"/>
</dbReference>
<dbReference type="InterPro" id="IPR039577">
    <property type="entry name" value="Rad18"/>
</dbReference>
<evidence type="ECO:0000313" key="1">
    <source>
        <dbReference type="EMBL" id="CAI4056791.1"/>
    </source>
</evidence>
<dbReference type="Pfam" id="PF02037">
    <property type="entry name" value="SAP"/>
    <property type="match status" value="1"/>
</dbReference>
<dbReference type="PROSITE" id="PS51908">
    <property type="entry name" value="ZF_UBZ4"/>
    <property type="match status" value="1"/>
</dbReference>
<gene>
    <name evidence="1" type="primary">SKDI03G1260</name>
    <name evidence="1" type="ORF">SKDI_03G1260</name>
</gene>
<evidence type="ECO:0000313" key="2">
    <source>
        <dbReference type="Proteomes" id="UP001162087"/>
    </source>
</evidence>
<dbReference type="GO" id="GO:0003697">
    <property type="term" value="F:single-stranded DNA binding"/>
    <property type="evidence" value="ECO:0007669"/>
    <property type="project" value="UniProtKB-UniRule"/>
</dbReference>
<dbReference type="InterPro" id="IPR006642">
    <property type="entry name" value="Rad18_UBZ4"/>
</dbReference>
<dbReference type="PROSITE" id="PS50800">
    <property type="entry name" value="SAP"/>
    <property type="match status" value="1"/>
</dbReference>
<dbReference type="Gene3D" id="3.30.160.60">
    <property type="entry name" value="Classic Zinc Finger"/>
    <property type="match status" value="1"/>
</dbReference>
<dbReference type="PROSITE" id="PS50089">
    <property type="entry name" value="ZF_RING_2"/>
    <property type="match status" value="1"/>
</dbReference>
<name>A0AA35JCU4_SACK1</name>
<dbReference type="Proteomes" id="UP001162087">
    <property type="component" value="Chromosome 3"/>
</dbReference>
<dbReference type="EMBL" id="OX365898">
    <property type="protein sequence ID" value="CAI4056791.1"/>
    <property type="molecule type" value="Genomic_DNA"/>
</dbReference>
<dbReference type="SMART" id="SM00184">
    <property type="entry name" value="RING"/>
    <property type="match status" value="1"/>
</dbReference>